<evidence type="ECO:0000256" key="1">
    <source>
        <dbReference type="SAM" id="MobiDB-lite"/>
    </source>
</evidence>
<protein>
    <submittedName>
        <fullName evidence="2">Uncharacterized protein</fullName>
    </submittedName>
</protein>
<evidence type="ECO:0000313" key="2">
    <source>
        <dbReference type="EMBL" id="PRY84867.1"/>
    </source>
</evidence>
<dbReference type="EMBL" id="PVTR01000016">
    <property type="protein sequence ID" value="PRY84867.1"/>
    <property type="molecule type" value="Genomic_DNA"/>
</dbReference>
<reference evidence="2 3" key="1">
    <citation type="submission" date="2018-03" db="EMBL/GenBank/DDBJ databases">
        <title>Genomic Encyclopedia of Archaeal and Bacterial Type Strains, Phase II (KMG-II): from individual species to whole genera.</title>
        <authorList>
            <person name="Goeker M."/>
        </authorList>
    </citation>
    <scope>NUCLEOTIDE SEQUENCE [LARGE SCALE GENOMIC DNA]</scope>
    <source>
        <strain evidence="2 3">DSM 27929</strain>
    </source>
</reference>
<dbReference type="RefSeq" id="WP_106135339.1">
    <property type="nucleotide sequence ID" value="NZ_PVTR01000016.1"/>
</dbReference>
<comment type="caution">
    <text evidence="2">The sequence shown here is derived from an EMBL/GenBank/DDBJ whole genome shotgun (WGS) entry which is preliminary data.</text>
</comment>
<feature type="compositionally biased region" description="Basic and acidic residues" evidence="1">
    <location>
        <begin position="19"/>
        <end position="29"/>
    </location>
</feature>
<evidence type="ECO:0000313" key="3">
    <source>
        <dbReference type="Proteomes" id="UP000238157"/>
    </source>
</evidence>
<name>A0A2T0WDT6_9BACT</name>
<sequence>MVSTKNIAKGTLQIVAFGKKKDEDVDKGTNRSTPGNSEGARPPEKEDYEDIKEKKKKDDKQEKKES</sequence>
<accession>A0A2T0WDT6</accession>
<keyword evidence="3" id="KW-1185">Reference proteome</keyword>
<dbReference type="Proteomes" id="UP000238157">
    <property type="component" value="Unassembled WGS sequence"/>
</dbReference>
<gene>
    <name evidence="2" type="ORF">CLW00_11626</name>
</gene>
<dbReference type="OrthoDB" id="826719at2"/>
<organism evidence="2 3">
    <name type="scientific">Mongoliibacter ruber</name>
    <dbReference type="NCBI Taxonomy" id="1750599"/>
    <lineage>
        <taxon>Bacteria</taxon>
        <taxon>Pseudomonadati</taxon>
        <taxon>Bacteroidota</taxon>
        <taxon>Cytophagia</taxon>
        <taxon>Cytophagales</taxon>
        <taxon>Cyclobacteriaceae</taxon>
        <taxon>Mongoliibacter</taxon>
    </lineage>
</organism>
<feature type="compositionally biased region" description="Basic and acidic residues" evidence="1">
    <location>
        <begin position="41"/>
        <end position="66"/>
    </location>
</feature>
<dbReference type="AlphaFoldDB" id="A0A2T0WDT6"/>
<feature type="region of interest" description="Disordered" evidence="1">
    <location>
        <begin position="16"/>
        <end position="66"/>
    </location>
</feature>
<proteinExistence type="predicted"/>